<dbReference type="Proteomes" id="UP000636709">
    <property type="component" value="Unassembled WGS sequence"/>
</dbReference>
<accession>A0A835EGC5</accession>
<dbReference type="OrthoDB" id="690405at2759"/>
<gene>
    <name evidence="1" type="ORF">HU200_038529</name>
</gene>
<dbReference type="AlphaFoldDB" id="A0A835EGC5"/>
<protein>
    <submittedName>
        <fullName evidence="1">Uncharacterized protein</fullName>
    </submittedName>
</protein>
<evidence type="ECO:0000313" key="2">
    <source>
        <dbReference type="Proteomes" id="UP000636709"/>
    </source>
</evidence>
<reference evidence="1" key="1">
    <citation type="submission" date="2020-07" db="EMBL/GenBank/DDBJ databases">
        <title>Genome sequence and genetic diversity analysis of an under-domesticated orphan crop, white fonio (Digitaria exilis).</title>
        <authorList>
            <person name="Bennetzen J.L."/>
            <person name="Chen S."/>
            <person name="Ma X."/>
            <person name="Wang X."/>
            <person name="Yssel A.E.J."/>
            <person name="Chaluvadi S.R."/>
            <person name="Johnson M."/>
            <person name="Gangashetty P."/>
            <person name="Hamidou F."/>
            <person name="Sanogo M.D."/>
            <person name="Zwaenepoel A."/>
            <person name="Wallace J."/>
            <person name="Van De Peer Y."/>
            <person name="Van Deynze A."/>
        </authorList>
    </citation>
    <scope>NUCLEOTIDE SEQUENCE</scope>
    <source>
        <tissue evidence="1">Leaves</tissue>
    </source>
</reference>
<comment type="caution">
    <text evidence="1">The sequence shown here is derived from an EMBL/GenBank/DDBJ whole genome shotgun (WGS) entry which is preliminary data.</text>
</comment>
<name>A0A835EGC5_9POAL</name>
<keyword evidence="2" id="KW-1185">Reference proteome</keyword>
<evidence type="ECO:0000313" key="1">
    <source>
        <dbReference type="EMBL" id="KAF8694074.1"/>
    </source>
</evidence>
<sequence>MTTSLDTEVLLGVRERIAEFIMNQVIPVKGEFHCNYPDIAI</sequence>
<dbReference type="EMBL" id="JACEFO010001915">
    <property type="protein sequence ID" value="KAF8694074.1"/>
    <property type="molecule type" value="Genomic_DNA"/>
</dbReference>
<proteinExistence type="predicted"/>
<organism evidence="1 2">
    <name type="scientific">Digitaria exilis</name>
    <dbReference type="NCBI Taxonomy" id="1010633"/>
    <lineage>
        <taxon>Eukaryota</taxon>
        <taxon>Viridiplantae</taxon>
        <taxon>Streptophyta</taxon>
        <taxon>Embryophyta</taxon>
        <taxon>Tracheophyta</taxon>
        <taxon>Spermatophyta</taxon>
        <taxon>Magnoliopsida</taxon>
        <taxon>Liliopsida</taxon>
        <taxon>Poales</taxon>
        <taxon>Poaceae</taxon>
        <taxon>PACMAD clade</taxon>
        <taxon>Panicoideae</taxon>
        <taxon>Panicodae</taxon>
        <taxon>Paniceae</taxon>
        <taxon>Anthephorinae</taxon>
        <taxon>Digitaria</taxon>
    </lineage>
</organism>